<evidence type="ECO:0000256" key="2">
    <source>
        <dbReference type="SAM" id="Phobius"/>
    </source>
</evidence>
<dbReference type="Gene3D" id="2.60.40.10">
    <property type="entry name" value="Immunoglobulins"/>
    <property type="match status" value="2"/>
</dbReference>
<sequence>MDTVWATFVLLNIVIIYGQTYGQSTVNVQLVLRKYVERGSAVALYCENDVLPDILYKVSDHVTFLKEDNKIFEYIKGRSPPYRNFSIPGAEIDWKKVTPSTLTLKNLDYDASGSYYCEVSTDTPIFTKASNDEVLHVMLPQKGPPTIEFAKKQLYYGDMLIANCTTSRARPSPHITWLINGKPVDDAHVRQLHHNSKNSHRSKVQQGLGQQTVETDFQDKLSKSTIPMGMGAGVNSGIEGYSRSFEIQPNIAFNNFDGGYNYGVKMHHPGRERNGGNTIGLLTGAFGGSAYGTFGGMAGLGSLGTGPGLGAADIIVEEGNKKIWQRNDYNYNNNNHYDNKQLQEQQQHYDNGYRKHRPMYDHKYRRHVNEGETRKSHRVFASYSQLSIRITEALTNNVGRIEITCLATIPAHVEPGEQYADYKTSLIKLDIEQNDQTSPQPSMSGMAAFGNSGATKNSLFSVPFRIHLVVAVGSVLLVLCIANCCITALFV</sequence>
<evidence type="ECO:0000313" key="5">
    <source>
        <dbReference type="EnsemblMetazoa" id="AGAP013021.P379"/>
    </source>
</evidence>
<dbReference type="InterPro" id="IPR013783">
    <property type="entry name" value="Ig-like_fold"/>
</dbReference>
<evidence type="ECO:0000256" key="3">
    <source>
        <dbReference type="SAM" id="SignalP"/>
    </source>
</evidence>
<dbReference type="PROSITE" id="PS50835">
    <property type="entry name" value="IG_LIKE"/>
    <property type="match status" value="1"/>
</dbReference>
<keyword evidence="2" id="KW-1133">Transmembrane helix</keyword>
<name>A0ABK8G1I5_ANOGA</name>
<feature type="transmembrane region" description="Helical" evidence="2">
    <location>
        <begin position="466"/>
        <end position="490"/>
    </location>
</feature>
<feature type="domain" description="Ig-like" evidence="4">
    <location>
        <begin position="36"/>
        <end position="127"/>
    </location>
</feature>
<proteinExistence type="predicted"/>
<reference evidence="5 6" key="2">
    <citation type="journal article" date="2004" name="Trends Parasitol.">
        <title>The Anopheles gambiae genome: an update.</title>
        <authorList>
            <person name="Mongin E."/>
            <person name="Louis C."/>
            <person name="Holt R.A."/>
            <person name="Birney E."/>
            <person name="Collins F.H."/>
        </authorList>
    </citation>
    <scope>NUCLEOTIDE SEQUENCE [LARGE SCALE GENOMIC DNA]</scope>
    <source>
        <strain evidence="5 6">PEST</strain>
    </source>
</reference>
<keyword evidence="2" id="KW-0812">Transmembrane</keyword>
<accession>A0ABK8G1I5</accession>
<reference evidence="5 6" key="1">
    <citation type="journal article" date="2002" name="Science">
        <title>The genome sequence of the malaria mosquito Anopheles gambiae.</title>
        <authorList>
            <person name="Holt R.A."/>
            <person name="Subramanian G.M."/>
            <person name="Halpern A."/>
            <person name="Sutton G.G."/>
            <person name="Charlab R."/>
            <person name="Nusskern D.R."/>
            <person name="Wincker P."/>
            <person name="Clark A.G."/>
            <person name="Ribeiro J.M."/>
            <person name="Wides R."/>
            <person name="Salzberg S.L."/>
            <person name="Loftus B."/>
            <person name="Yandell M."/>
            <person name="Majoros W.H."/>
            <person name="Rusch D.B."/>
            <person name="Lai Z."/>
            <person name="Kraft C.L."/>
            <person name="Abril J.F."/>
            <person name="Anthouard V."/>
            <person name="Arensburger P."/>
            <person name="Atkinson P.W."/>
            <person name="Baden H."/>
            <person name="de Berardinis V."/>
            <person name="Baldwin D."/>
            <person name="Benes V."/>
            <person name="Biedler J."/>
            <person name="Blass C."/>
            <person name="Bolanos R."/>
            <person name="Boscus D."/>
            <person name="Barnstead M."/>
            <person name="Cai S."/>
            <person name="Center A."/>
            <person name="Chaturverdi K."/>
            <person name="Christophides G.K."/>
            <person name="Chrystal M.A."/>
            <person name="Clamp M."/>
            <person name="Cravchik A."/>
            <person name="Curwen V."/>
            <person name="Dana A."/>
            <person name="Delcher A."/>
            <person name="Dew I."/>
            <person name="Evans C.A."/>
            <person name="Flanigan M."/>
            <person name="Grundschober-Freimoser A."/>
            <person name="Friedli L."/>
            <person name="Gu Z."/>
            <person name="Guan P."/>
            <person name="Guigo R."/>
            <person name="Hillenmeyer M.E."/>
            <person name="Hladun S.L."/>
            <person name="Hogan J.R."/>
            <person name="Hong Y.S."/>
            <person name="Hoover J."/>
            <person name="Jaillon O."/>
            <person name="Ke Z."/>
            <person name="Kodira C."/>
            <person name="Kokoza E."/>
            <person name="Koutsos A."/>
            <person name="Letunic I."/>
            <person name="Levitsky A."/>
            <person name="Liang Y."/>
            <person name="Lin J.J."/>
            <person name="Lobo N.F."/>
            <person name="Lopez J.R."/>
            <person name="Malek J.A."/>
            <person name="McIntosh T.C."/>
            <person name="Meister S."/>
            <person name="Miller J."/>
            <person name="Mobarry C."/>
            <person name="Mongin E."/>
            <person name="Murphy S.D."/>
            <person name="O'Brochta D.A."/>
            <person name="Pfannkoch C."/>
            <person name="Qi R."/>
            <person name="Regier M.A."/>
            <person name="Remington K."/>
            <person name="Shao H."/>
            <person name="Sharakhova M.V."/>
            <person name="Sitter C.D."/>
            <person name="Shetty J."/>
            <person name="Smith T.J."/>
            <person name="Strong R."/>
            <person name="Sun J."/>
            <person name="Thomasova D."/>
            <person name="Ton L.Q."/>
            <person name="Topalis P."/>
            <person name="Tu Z."/>
            <person name="Unger M.F."/>
            <person name="Walenz B."/>
            <person name="Wang A."/>
            <person name="Wang J."/>
            <person name="Wang M."/>
            <person name="Wang X."/>
            <person name="Woodford K.J."/>
            <person name="Wortman J.R."/>
            <person name="Wu M."/>
            <person name="Yao A."/>
            <person name="Zdobnov E.M."/>
            <person name="Zhang H."/>
            <person name="Zhao Q."/>
            <person name="Zhao S."/>
            <person name="Zhu S.C."/>
            <person name="Zhimulev I."/>
            <person name="Coluzzi M."/>
            <person name="della Torre A."/>
            <person name="Roth C.W."/>
            <person name="Louis C."/>
            <person name="Kalush F."/>
            <person name="Mural R.J."/>
            <person name="Myers E.W."/>
            <person name="Adams M.D."/>
            <person name="Smith H.O."/>
            <person name="Broder S."/>
            <person name="Gardner M.J."/>
            <person name="Fraser C.M."/>
            <person name="Birney E."/>
            <person name="Bork P."/>
            <person name="Brey P.T."/>
            <person name="Venter J.C."/>
            <person name="Weissenbach J."/>
            <person name="Kafatos F.C."/>
            <person name="Collins F.H."/>
            <person name="Hoffman S.L."/>
        </authorList>
    </citation>
    <scope>NUCLEOTIDE SEQUENCE [LARGE SCALE GENOMIC DNA]</scope>
    <source>
        <strain evidence="5 6">PEST</strain>
    </source>
</reference>
<protein>
    <recommendedName>
        <fullName evidence="4">Ig-like domain-containing protein</fullName>
    </recommendedName>
</protein>
<dbReference type="SUPFAM" id="SSF48726">
    <property type="entry name" value="Immunoglobulin"/>
    <property type="match status" value="2"/>
</dbReference>
<dbReference type="InterPro" id="IPR013162">
    <property type="entry name" value="CD80_C2-set"/>
</dbReference>
<keyword evidence="1" id="KW-1015">Disulfide bond</keyword>
<reference evidence="5" key="3">
    <citation type="submission" date="2025-05" db="UniProtKB">
        <authorList>
            <consortium name="EnsemblMetazoa"/>
        </authorList>
    </citation>
    <scope>IDENTIFICATION</scope>
    <source>
        <strain evidence="5">PEST</strain>
    </source>
</reference>
<feature type="signal peptide" evidence="3">
    <location>
        <begin position="1"/>
        <end position="22"/>
    </location>
</feature>
<dbReference type="PANTHER" id="PTHR21261">
    <property type="entry name" value="BEAT PROTEIN"/>
    <property type="match status" value="1"/>
</dbReference>
<keyword evidence="3" id="KW-0732">Signal</keyword>
<dbReference type="PANTHER" id="PTHR21261:SF3">
    <property type="entry name" value="BEATEN PATH VII"/>
    <property type="match status" value="1"/>
</dbReference>
<evidence type="ECO:0000256" key="1">
    <source>
        <dbReference type="ARBA" id="ARBA00023157"/>
    </source>
</evidence>
<dbReference type="InterPro" id="IPR007110">
    <property type="entry name" value="Ig-like_dom"/>
</dbReference>
<dbReference type="EMBL" id="AAAB01008852">
    <property type="status" value="NOT_ANNOTATED_CDS"/>
    <property type="molecule type" value="Genomic_DNA"/>
</dbReference>
<dbReference type="EnsemblMetazoa" id="AGAP013021.R379">
    <property type="protein sequence ID" value="AGAP013021.P379"/>
    <property type="gene ID" value="AGAP013021"/>
</dbReference>
<dbReference type="Pfam" id="PF08205">
    <property type="entry name" value="C2-set_2"/>
    <property type="match status" value="1"/>
</dbReference>
<dbReference type="InterPro" id="IPR036179">
    <property type="entry name" value="Ig-like_dom_sf"/>
</dbReference>
<keyword evidence="6" id="KW-1185">Reference proteome</keyword>
<evidence type="ECO:0000259" key="4">
    <source>
        <dbReference type="PROSITE" id="PS50835"/>
    </source>
</evidence>
<evidence type="ECO:0000313" key="6">
    <source>
        <dbReference type="Proteomes" id="UP000007062"/>
    </source>
</evidence>
<feature type="chain" id="PRO_5047119239" description="Ig-like domain-containing protein" evidence="3">
    <location>
        <begin position="23"/>
        <end position="491"/>
    </location>
</feature>
<keyword evidence="2" id="KW-0472">Membrane</keyword>
<organism evidence="5 6">
    <name type="scientific">Anopheles gambiae</name>
    <name type="common">African malaria mosquito</name>
    <dbReference type="NCBI Taxonomy" id="7165"/>
    <lineage>
        <taxon>Eukaryota</taxon>
        <taxon>Metazoa</taxon>
        <taxon>Ecdysozoa</taxon>
        <taxon>Arthropoda</taxon>
        <taxon>Hexapoda</taxon>
        <taxon>Insecta</taxon>
        <taxon>Pterygota</taxon>
        <taxon>Neoptera</taxon>
        <taxon>Endopterygota</taxon>
        <taxon>Diptera</taxon>
        <taxon>Nematocera</taxon>
        <taxon>Culicoidea</taxon>
        <taxon>Culicidae</taxon>
        <taxon>Anophelinae</taxon>
        <taxon>Anopheles</taxon>
    </lineage>
</organism>
<dbReference type="Proteomes" id="UP000007062">
    <property type="component" value="Chromosome X"/>
</dbReference>